<name>A0A0H3A4R0_NITV4</name>
<protein>
    <submittedName>
        <fullName evidence="3">Polysaccharide export protein</fullName>
    </submittedName>
</protein>
<dbReference type="Gene3D" id="3.10.560.10">
    <property type="entry name" value="Outer membrane lipoprotein wza domain like"/>
    <property type="match status" value="2"/>
</dbReference>
<gene>
    <name evidence="3" type="ordered locus">Dvul_0246</name>
</gene>
<evidence type="ECO:0000259" key="2">
    <source>
        <dbReference type="Pfam" id="PF02563"/>
    </source>
</evidence>
<evidence type="ECO:0000256" key="1">
    <source>
        <dbReference type="ARBA" id="ARBA00022729"/>
    </source>
</evidence>
<proteinExistence type="predicted"/>
<dbReference type="KEGG" id="dvl:Dvul_0246"/>
<dbReference type="EMBL" id="CP000527">
    <property type="protein sequence ID" value="ABM27270.1"/>
    <property type="molecule type" value="Genomic_DNA"/>
</dbReference>
<dbReference type="PANTHER" id="PTHR33619:SF3">
    <property type="entry name" value="POLYSACCHARIDE EXPORT PROTEIN GFCE-RELATED"/>
    <property type="match status" value="1"/>
</dbReference>
<dbReference type="InterPro" id="IPR049712">
    <property type="entry name" value="Poly_export"/>
</dbReference>
<feature type="domain" description="Polysaccharide export protein N-terminal" evidence="2">
    <location>
        <begin position="70"/>
        <end position="139"/>
    </location>
</feature>
<evidence type="ECO:0000313" key="3">
    <source>
        <dbReference type="EMBL" id="ABM27270.1"/>
    </source>
</evidence>
<dbReference type="SMR" id="A0A0H3A4R0"/>
<dbReference type="RefSeq" id="WP_010940398.1">
    <property type="nucleotide sequence ID" value="NC_008751.1"/>
</dbReference>
<dbReference type="Proteomes" id="UP000009173">
    <property type="component" value="Chromosome"/>
</dbReference>
<keyword evidence="1" id="KW-0732">Signal</keyword>
<evidence type="ECO:0000313" key="4">
    <source>
        <dbReference type="Proteomes" id="UP000009173"/>
    </source>
</evidence>
<organism evidence="3 4">
    <name type="scientific">Nitratidesulfovibrio vulgaris (strain DP4)</name>
    <name type="common">Desulfovibrio vulgaris</name>
    <dbReference type="NCBI Taxonomy" id="391774"/>
    <lineage>
        <taxon>Bacteria</taxon>
        <taxon>Pseudomonadati</taxon>
        <taxon>Thermodesulfobacteriota</taxon>
        <taxon>Desulfovibrionia</taxon>
        <taxon>Desulfovibrionales</taxon>
        <taxon>Desulfovibrionaceae</taxon>
        <taxon>Nitratidesulfovibrio</taxon>
    </lineage>
</organism>
<dbReference type="InterPro" id="IPR003715">
    <property type="entry name" value="Poly_export_N"/>
</dbReference>
<accession>A0A0H3A4R0</accession>
<dbReference type="HOGENOM" id="CLU_036993_0_0_7"/>
<dbReference type="PANTHER" id="PTHR33619">
    <property type="entry name" value="POLYSACCHARIDE EXPORT PROTEIN GFCE-RELATED"/>
    <property type="match status" value="1"/>
</dbReference>
<dbReference type="AlphaFoldDB" id="A0A0H3A4R0"/>
<reference evidence="4" key="1">
    <citation type="journal article" date="2009" name="Environ. Microbiol.">
        <title>Contribution of mobile genetic elements to Desulfovibrio vulgaris genome plasticity.</title>
        <authorList>
            <person name="Walker C.B."/>
            <person name="Stolyar S."/>
            <person name="Chivian D."/>
            <person name="Pinel N."/>
            <person name="Gabster J.A."/>
            <person name="Dehal P.S."/>
            <person name="He Z."/>
            <person name="Yang Z.K."/>
            <person name="Yen H.C."/>
            <person name="Zhou J."/>
            <person name="Wall J.D."/>
            <person name="Hazen T.C."/>
            <person name="Arkin A.P."/>
            <person name="Stahl D.A."/>
        </authorList>
    </citation>
    <scope>NUCLEOTIDE SEQUENCE [LARGE SCALE GENOMIC DNA]</scope>
    <source>
        <strain evidence="4">DP4</strain>
    </source>
</reference>
<dbReference type="GO" id="GO:0015159">
    <property type="term" value="F:polysaccharide transmembrane transporter activity"/>
    <property type="evidence" value="ECO:0007669"/>
    <property type="project" value="InterPro"/>
</dbReference>
<sequence precursor="true">MRGVLALFFGRSALTLTLALLVSVFVAVSGDMAHAVTADAKAAPQADIAPFGANLFQGNFAAARSGDTREIVAGDRLVLRLWGDRSFDGVLTVNEAGDVDITDVGPVPVAGLAQAQLADAIKSKLSATGVENVQMYVTLLDSRPLSVFVTGFVLRPGRYTGGPGDMVLAYLDKAGGIDPRRGSYRNIRIMRDNAEVSRFDLYPFALRGELPRLRLLDGDTIVVGEKGPAVAATGEVRNVARFEFRKGEAMGHNLSLMADPKPTASHVSLVGTRHGAPFNLYLPLRDFDTMPLEDGDNVTYLADMPGDTIMVEVRGAIRGASRFPVKRNARLRDVQQFIAVDRDRADLQGLYIKRRSVAERQKKAIEEALRRLEQSSFTATSASAEEAQIRSHEAEMISKFAEKARNVEPDGIVVVGSGGKVADIALEDGDVIVIPGKSDVVLVTGEVVMPQAIVWAGDKRLKDYIRGAGGYSNRADTSSVLIVRPNGEVFRTGDTTIAPGDHLMVLPRFDSKNMQLVKDMSQILYQIAVATKVVVGL</sequence>
<dbReference type="Pfam" id="PF02563">
    <property type="entry name" value="Poly_export"/>
    <property type="match status" value="1"/>
</dbReference>